<protein>
    <submittedName>
        <fullName evidence="2">Uncharacterized protein</fullName>
    </submittedName>
</protein>
<evidence type="ECO:0000313" key="3">
    <source>
        <dbReference type="Proteomes" id="UP000245910"/>
    </source>
</evidence>
<dbReference type="EMBL" id="LN649229">
    <property type="protein sequence ID" value="CEI67831.1"/>
    <property type="molecule type" value="Genomic_DNA"/>
</dbReference>
<dbReference type="AlphaFoldDB" id="A0A2L2TPQ6"/>
<accession>A0A2L2TPQ6</accession>
<proteinExistence type="predicted"/>
<feature type="region of interest" description="Disordered" evidence="1">
    <location>
        <begin position="1"/>
        <end position="27"/>
    </location>
</feature>
<dbReference type="Proteomes" id="UP000245910">
    <property type="component" value="Chromosome I"/>
</dbReference>
<evidence type="ECO:0000313" key="2">
    <source>
        <dbReference type="EMBL" id="CEI67831.1"/>
    </source>
</evidence>
<sequence>MAQKHFYPSPPTTGRHDSQISPEQGIPPCPNFHDLKLRILTHGTDTLEFIVYTGYVTKEFLERFHDPFKAPLDDDDATVSGLKIEYTRIPIWPILELRET</sequence>
<dbReference type="STRING" id="56646.A0A2L2TPQ6"/>
<evidence type="ECO:0000256" key="1">
    <source>
        <dbReference type="SAM" id="MobiDB-lite"/>
    </source>
</evidence>
<reference evidence="3" key="1">
    <citation type="submission" date="2014-10" db="EMBL/GenBank/DDBJ databases">
        <authorList>
            <person name="King R."/>
        </authorList>
    </citation>
    <scope>NUCLEOTIDE SEQUENCE [LARGE SCALE GENOMIC DNA]</scope>
    <source>
        <strain evidence="3">A3/5</strain>
    </source>
</reference>
<name>A0A2L2TPQ6_9HYPO</name>
<keyword evidence="3" id="KW-1185">Reference proteome</keyword>
<organism evidence="2 3">
    <name type="scientific">Fusarium venenatum</name>
    <dbReference type="NCBI Taxonomy" id="56646"/>
    <lineage>
        <taxon>Eukaryota</taxon>
        <taxon>Fungi</taxon>
        <taxon>Dikarya</taxon>
        <taxon>Ascomycota</taxon>
        <taxon>Pezizomycotina</taxon>
        <taxon>Sordariomycetes</taxon>
        <taxon>Hypocreomycetidae</taxon>
        <taxon>Hypocreales</taxon>
        <taxon>Nectriaceae</taxon>
        <taxon>Fusarium</taxon>
    </lineage>
</organism>